<keyword evidence="18" id="KW-0443">Lipid metabolism</keyword>
<comment type="catalytic activity">
    <reaction evidence="22">
        <text>a (3S)-3-hydroxyacyl-CoA + NAD(+) = a 3-oxoacyl-CoA + NADH + H(+)</text>
        <dbReference type="Rhea" id="RHEA:22432"/>
        <dbReference type="ChEBI" id="CHEBI:15378"/>
        <dbReference type="ChEBI" id="CHEBI:57318"/>
        <dbReference type="ChEBI" id="CHEBI:57540"/>
        <dbReference type="ChEBI" id="CHEBI:57945"/>
        <dbReference type="ChEBI" id="CHEBI:90726"/>
        <dbReference type="EC" id="1.1.1.35"/>
    </reaction>
</comment>
<dbReference type="InterPro" id="IPR006176">
    <property type="entry name" value="3-OHacyl-CoA_DH_NAD-bd"/>
</dbReference>
<comment type="pathway">
    <text evidence="4">Lipid metabolism; fatty acid beta-oxidation.</text>
</comment>
<dbReference type="InterPro" id="IPR036396">
    <property type="entry name" value="Cyt_P450_sf"/>
</dbReference>
<dbReference type="AlphaFoldDB" id="V8NZ16"/>
<protein>
    <recommendedName>
        <fullName evidence="28">Hydroxyacyl-coenzyme A dehydrogenase, mitochondrial</fullName>
        <ecNumber evidence="7">1.1.1.35</ecNumber>
    </recommendedName>
    <alternativeName>
        <fullName evidence="29">Medium and short-chain L-3-hydroxyacyl-coenzyme A dehydrogenase</fullName>
    </alternativeName>
    <alternativeName>
        <fullName evidence="30">Short-chain 3-hydroxyacyl-CoA dehydrogenase</fullName>
    </alternativeName>
</protein>
<comment type="catalytic activity">
    <reaction evidence="24">
        <text>(3S)-hydroxyhexadecanoyl-CoA + NAD(+) = 3-oxohexadecanoyl-CoA + NADH + H(+)</text>
        <dbReference type="Rhea" id="RHEA:31159"/>
        <dbReference type="ChEBI" id="CHEBI:15378"/>
        <dbReference type="ChEBI" id="CHEBI:57349"/>
        <dbReference type="ChEBI" id="CHEBI:57540"/>
        <dbReference type="ChEBI" id="CHEBI:57945"/>
        <dbReference type="ChEBI" id="CHEBI:62613"/>
    </reaction>
</comment>
<evidence type="ECO:0000256" key="17">
    <source>
        <dbReference type="ARBA" id="ARBA00023033"/>
    </source>
</evidence>
<evidence type="ECO:0000256" key="13">
    <source>
        <dbReference type="ARBA" id="ARBA00022990"/>
    </source>
</evidence>
<evidence type="ECO:0000256" key="10">
    <source>
        <dbReference type="ARBA" id="ARBA00022832"/>
    </source>
</evidence>
<keyword evidence="11" id="KW-0744">Spermatogenesis</keyword>
<evidence type="ECO:0000256" key="16">
    <source>
        <dbReference type="ARBA" id="ARBA00023027"/>
    </source>
</evidence>
<feature type="non-terminal residue" evidence="33">
    <location>
        <position position="1"/>
    </location>
</feature>
<evidence type="ECO:0000256" key="11">
    <source>
        <dbReference type="ARBA" id="ARBA00022871"/>
    </source>
</evidence>
<keyword evidence="13" id="KW-0007">Acetylation</keyword>
<dbReference type="InterPro" id="IPR008069">
    <property type="entry name" value="Cyt_P450_E_grp-I_CYP2D-like"/>
</dbReference>
<evidence type="ECO:0000256" key="2">
    <source>
        <dbReference type="ARBA" id="ARBA00004305"/>
    </source>
</evidence>
<dbReference type="InterPro" id="IPR006180">
    <property type="entry name" value="3-OHacyl-CoA_DH_CS"/>
</dbReference>
<comment type="cofactor">
    <cofactor evidence="1">
        <name>heme</name>
        <dbReference type="ChEBI" id="CHEBI:30413"/>
    </cofactor>
</comment>
<evidence type="ECO:0000256" key="15">
    <source>
        <dbReference type="ARBA" id="ARBA00023004"/>
    </source>
</evidence>
<dbReference type="SUPFAM" id="SSF48179">
    <property type="entry name" value="6-phosphogluconate dehydrogenase C-terminal domain-like"/>
    <property type="match status" value="1"/>
</dbReference>
<dbReference type="GO" id="GO:0030154">
    <property type="term" value="P:cell differentiation"/>
    <property type="evidence" value="ECO:0007669"/>
    <property type="project" value="UniProtKB-KW"/>
</dbReference>
<dbReference type="InterPro" id="IPR013328">
    <property type="entry name" value="6PGD_dom2"/>
</dbReference>
<evidence type="ECO:0000256" key="29">
    <source>
        <dbReference type="ARBA" id="ARBA00077615"/>
    </source>
</evidence>
<organism evidence="33 34">
    <name type="scientific">Ophiophagus hannah</name>
    <name type="common">King cobra</name>
    <name type="synonym">Naja hannah</name>
    <dbReference type="NCBI Taxonomy" id="8665"/>
    <lineage>
        <taxon>Eukaryota</taxon>
        <taxon>Metazoa</taxon>
        <taxon>Chordata</taxon>
        <taxon>Craniata</taxon>
        <taxon>Vertebrata</taxon>
        <taxon>Euteleostomi</taxon>
        <taxon>Lepidosauria</taxon>
        <taxon>Squamata</taxon>
        <taxon>Bifurcata</taxon>
        <taxon>Unidentata</taxon>
        <taxon>Episquamata</taxon>
        <taxon>Toxicofera</taxon>
        <taxon>Serpentes</taxon>
        <taxon>Colubroidea</taxon>
        <taxon>Elapidae</taxon>
        <taxon>Elapinae</taxon>
        <taxon>Ophiophagus</taxon>
    </lineage>
</organism>
<dbReference type="GO" id="GO:0003857">
    <property type="term" value="F:(3S)-3-hydroxyacyl-CoA dehydrogenase (NAD+) activity"/>
    <property type="evidence" value="ECO:0007669"/>
    <property type="project" value="UniProtKB-EC"/>
</dbReference>
<keyword evidence="8" id="KW-0479">Metal-binding</keyword>
<dbReference type="GO" id="GO:0008395">
    <property type="term" value="F:steroid hydroxylase activity"/>
    <property type="evidence" value="ECO:0007669"/>
    <property type="project" value="TreeGrafter"/>
</dbReference>
<evidence type="ECO:0000256" key="9">
    <source>
        <dbReference type="ARBA" id="ARBA00022782"/>
    </source>
</evidence>
<dbReference type="InterPro" id="IPR006108">
    <property type="entry name" value="3HC_DH_C"/>
</dbReference>
<dbReference type="GO" id="GO:0016020">
    <property type="term" value="C:membrane"/>
    <property type="evidence" value="ECO:0007669"/>
    <property type="project" value="UniProtKB-SubCell"/>
</dbReference>
<proteinExistence type="inferred from homology"/>
<dbReference type="PANTHER" id="PTHR24300:SF364">
    <property type="entry name" value="CYTOCHROME P450 2U1"/>
    <property type="match status" value="1"/>
</dbReference>
<evidence type="ECO:0000256" key="20">
    <source>
        <dbReference type="ARBA" id="ARBA00023136"/>
    </source>
</evidence>
<evidence type="ECO:0000256" key="5">
    <source>
        <dbReference type="ARBA" id="ARBA00009463"/>
    </source>
</evidence>
<dbReference type="Pfam" id="PF00725">
    <property type="entry name" value="3HCDH"/>
    <property type="match status" value="1"/>
</dbReference>
<comment type="function">
    <text evidence="26">Mitochondrial fatty acid beta-oxidation enzyme that catalyzes the third step of the beta-oxidation cycle for medium and short-chain 3-hydroxy fatty acyl-CoAs (C4 to C10). Plays a role in the control of insulin secretion by inhibiting the activation of glutamate dehydrogenase 1 (GLUD1), an enzyme that has an important role in regulating amino acid-induced insulin secretion. Plays a role in the maintenance of normal spermatogenesis through the reduction of fatty acid accumulation in the testes.</text>
</comment>
<evidence type="ECO:0000259" key="32">
    <source>
        <dbReference type="Pfam" id="PF02737"/>
    </source>
</evidence>
<dbReference type="FunFam" id="3.40.50.720:FF:000258">
    <property type="entry name" value="Hydroxyacyl-coenzyme A dehydrogenase, mitochondrial"/>
    <property type="match status" value="1"/>
</dbReference>
<evidence type="ECO:0000256" key="1">
    <source>
        <dbReference type="ARBA" id="ARBA00001971"/>
    </source>
</evidence>
<dbReference type="Pfam" id="PF00067">
    <property type="entry name" value="p450"/>
    <property type="match status" value="1"/>
</dbReference>
<keyword evidence="9" id="KW-0221">Differentiation</keyword>
<dbReference type="Gene3D" id="1.10.1040.10">
    <property type="entry name" value="N-(1-d-carboxylethyl)-l-norvaline Dehydrogenase, domain 2"/>
    <property type="match status" value="1"/>
</dbReference>
<evidence type="ECO:0000256" key="24">
    <source>
        <dbReference type="ARBA" id="ARBA00052282"/>
    </source>
</evidence>
<keyword evidence="19" id="KW-0496">Mitochondrion</keyword>
<dbReference type="FunFam" id="1.10.1040.10:FF:000019">
    <property type="entry name" value="3-hydroxybutyryl-CoA dehydrogenase FadB2"/>
    <property type="match status" value="1"/>
</dbReference>
<dbReference type="Gene3D" id="3.40.50.720">
    <property type="entry name" value="NAD(P)-binding Rossmann-like Domain"/>
    <property type="match status" value="1"/>
</dbReference>
<evidence type="ECO:0000256" key="14">
    <source>
        <dbReference type="ARBA" id="ARBA00023002"/>
    </source>
</evidence>
<dbReference type="GO" id="GO:0020037">
    <property type="term" value="F:heme binding"/>
    <property type="evidence" value="ECO:0007669"/>
    <property type="project" value="InterPro"/>
</dbReference>
<evidence type="ECO:0000256" key="4">
    <source>
        <dbReference type="ARBA" id="ARBA00005005"/>
    </source>
</evidence>
<feature type="domain" description="3-hydroxyacyl-CoA dehydrogenase NAD binding" evidence="32">
    <location>
        <begin position="422"/>
        <end position="575"/>
    </location>
</feature>
<evidence type="ECO:0000256" key="6">
    <source>
        <dbReference type="ARBA" id="ARBA00010617"/>
    </source>
</evidence>
<evidence type="ECO:0000256" key="27">
    <source>
        <dbReference type="ARBA" id="ARBA00065273"/>
    </source>
</evidence>
<comment type="catalytic activity">
    <reaction evidence="25">
        <text>(3S)-3-hydroxybutanoyl-CoA + NAD(+) = acetoacetyl-CoA + NADH + H(+)</text>
        <dbReference type="Rhea" id="RHEA:30799"/>
        <dbReference type="ChEBI" id="CHEBI:15378"/>
        <dbReference type="ChEBI" id="CHEBI:57286"/>
        <dbReference type="ChEBI" id="CHEBI:57316"/>
        <dbReference type="ChEBI" id="CHEBI:57540"/>
        <dbReference type="ChEBI" id="CHEBI:57945"/>
    </reaction>
</comment>
<dbReference type="GO" id="GO:0070403">
    <property type="term" value="F:NAD+ binding"/>
    <property type="evidence" value="ECO:0007669"/>
    <property type="project" value="InterPro"/>
</dbReference>
<evidence type="ECO:0000313" key="33">
    <source>
        <dbReference type="EMBL" id="ETE67196.1"/>
    </source>
</evidence>
<name>V8NZ16_OPHHA</name>
<evidence type="ECO:0000256" key="18">
    <source>
        <dbReference type="ARBA" id="ARBA00023098"/>
    </source>
</evidence>
<dbReference type="FunFam" id="1.10.630.10:FF:000036">
    <property type="entry name" value="CYtochrome P450 family"/>
    <property type="match status" value="1"/>
</dbReference>
<evidence type="ECO:0000256" key="28">
    <source>
        <dbReference type="ARBA" id="ARBA00071676"/>
    </source>
</evidence>
<gene>
    <name evidence="33" type="primary">CYP2U1</name>
    <name evidence="33" type="ORF">L345_07017</name>
</gene>
<evidence type="ECO:0000256" key="26">
    <source>
        <dbReference type="ARBA" id="ARBA00059837"/>
    </source>
</evidence>
<dbReference type="PANTHER" id="PTHR24300">
    <property type="entry name" value="CYTOCHROME P450 508A4-RELATED"/>
    <property type="match status" value="1"/>
</dbReference>
<evidence type="ECO:0000256" key="12">
    <source>
        <dbReference type="ARBA" id="ARBA00022946"/>
    </source>
</evidence>
<comment type="similarity">
    <text evidence="5">Belongs to the 3-hydroxyacyl-CoA dehydrogenase family.</text>
</comment>
<dbReference type="InterPro" id="IPR002401">
    <property type="entry name" value="Cyt_P450_E_grp-I"/>
</dbReference>
<dbReference type="GO" id="GO:0016712">
    <property type="term" value="F:oxidoreductase activity, acting on paired donors, with incorporation or reduction of molecular oxygen, reduced flavin or flavoprotein as one donor, and incorporation of one atom of oxygen"/>
    <property type="evidence" value="ECO:0007669"/>
    <property type="project" value="InterPro"/>
</dbReference>
<dbReference type="PRINTS" id="PR00385">
    <property type="entry name" value="P450"/>
</dbReference>
<evidence type="ECO:0000256" key="22">
    <source>
        <dbReference type="ARBA" id="ARBA00049556"/>
    </source>
</evidence>
<keyword evidence="20" id="KW-0472">Membrane</keyword>
<accession>V8NZ16</accession>
<dbReference type="GO" id="GO:0006631">
    <property type="term" value="P:fatty acid metabolic process"/>
    <property type="evidence" value="ECO:0007669"/>
    <property type="project" value="UniProtKB-KW"/>
</dbReference>
<feature type="domain" description="3-hydroxyacyl-CoA dehydrogenase C-terminal" evidence="31">
    <location>
        <begin position="579"/>
        <end position="676"/>
    </location>
</feature>
<comment type="catalytic activity">
    <reaction evidence="23">
        <text>(3S)-hydroxydecanoyl-CoA + NAD(+) = 3-oxodecanoyl-CoA + NADH + H(+)</text>
        <dbReference type="Rhea" id="RHEA:31187"/>
        <dbReference type="ChEBI" id="CHEBI:15378"/>
        <dbReference type="ChEBI" id="CHEBI:57540"/>
        <dbReference type="ChEBI" id="CHEBI:57945"/>
        <dbReference type="ChEBI" id="CHEBI:62548"/>
        <dbReference type="ChEBI" id="CHEBI:62616"/>
    </reaction>
</comment>
<dbReference type="InterPro" id="IPR050182">
    <property type="entry name" value="Cytochrome_P450_fam2"/>
</dbReference>
<dbReference type="GO" id="GO:0005506">
    <property type="term" value="F:iron ion binding"/>
    <property type="evidence" value="ECO:0007669"/>
    <property type="project" value="InterPro"/>
</dbReference>
<evidence type="ECO:0000256" key="8">
    <source>
        <dbReference type="ARBA" id="ARBA00022723"/>
    </source>
</evidence>
<dbReference type="PROSITE" id="PS00067">
    <property type="entry name" value="3HCDH"/>
    <property type="match status" value="1"/>
</dbReference>
<dbReference type="InterPro" id="IPR001128">
    <property type="entry name" value="Cyt_P450"/>
</dbReference>
<dbReference type="EC" id="1.1.1.35" evidence="7"/>
<dbReference type="SUPFAM" id="SSF51735">
    <property type="entry name" value="NAD(P)-binding Rossmann-fold domains"/>
    <property type="match status" value="1"/>
</dbReference>
<evidence type="ECO:0000256" key="3">
    <source>
        <dbReference type="ARBA" id="ARBA00004370"/>
    </source>
</evidence>
<dbReference type="PRINTS" id="PR00463">
    <property type="entry name" value="EP450I"/>
</dbReference>
<dbReference type="OrthoDB" id="1844152at2759"/>
<dbReference type="InterPro" id="IPR008927">
    <property type="entry name" value="6-PGluconate_DH-like_C_sf"/>
</dbReference>
<evidence type="ECO:0000256" key="23">
    <source>
        <dbReference type="ARBA" id="ARBA00051510"/>
    </source>
</evidence>
<evidence type="ECO:0000313" key="34">
    <source>
        <dbReference type="Proteomes" id="UP000018936"/>
    </source>
</evidence>
<dbReference type="Proteomes" id="UP000018936">
    <property type="component" value="Unassembled WGS sequence"/>
</dbReference>
<evidence type="ECO:0000256" key="21">
    <source>
        <dbReference type="ARBA" id="ARBA00023278"/>
    </source>
</evidence>
<evidence type="ECO:0000256" key="25">
    <source>
        <dbReference type="ARBA" id="ARBA00052692"/>
    </source>
</evidence>
<dbReference type="GO" id="GO:0005759">
    <property type="term" value="C:mitochondrial matrix"/>
    <property type="evidence" value="ECO:0007669"/>
    <property type="project" value="UniProtKB-SubCell"/>
</dbReference>
<keyword evidence="12" id="KW-0809">Transit peptide</keyword>
<comment type="subcellular location">
    <subcellularLocation>
        <location evidence="3">Membrane</location>
    </subcellularLocation>
    <subcellularLocation>
        <location evidence="2">Mitochondrion matrix</location>
    </subcellularLocation>
</comment>
<evidence type="ECO:0000256" key="30">
    <source>
        <dbReference type="ARBA" id="ARBA00079904"/>
    </source>
</evidence>
<dbReference type="GO" id="GO:0006805">
    <property type="term" value="P:xenobiotic metabolic process"/>
    <property type="evidence" value="ECO:0007669"/>
    <property type="project" value="TreeGrafter"/>
</dbReference>
<comment type="subunit">
    <text evidence="27">Homodimer. Interacts with GLUD1; this interaction inhibits the activation of glutamate dehydrogenase 1 (GLUD1).</text>
</comment>
<keyword evidence="14" id="KW-0560">Oxidoreductase</keyword>
<keyword evidence="16" id="KW-0520">NAD</keyword>
<dbReference type="Gene3D" id="1.10.630.10">
    <property type="entry name" value="Cytochrome P450"/>
    <property type="match status" value="1"/>
</dbReference>
<evidence type="ECO:0000256" key="7">
    <source>
        <dbReference type="ARBA" id="ARBA00013000"/>
    </source>
</evidence>
<dbReference type="GO" id="GO:0007283">
    <property type="term" value="P:spermatogenesis"/>
    <property type="evidence" value="ECO:0007669"/>
    <property type="project" value="UniProtKB-KW"/>
</dbReference>
<comment type="caution">
    <text evidence="33">The sequence shown here is derived from an EMBL/GenBank/DDBJ whole genome shotgun (WGS) entry which is preliminary data.</text>
</comment>
<dbReference type="SUPFAM" id="SSF48264">
    <property type="entry name" value="Cytochrome P450"/>
    <property type="match status" value="1"/>
</dbReference>
<evidence type="ECO:0000256" key="19">
    <source>
        <dbReference type="ARBA" id="ARBA00023128"/>
    </source>
</evidence>
<keyword evidence="34" id="KW-1185">Reference proteome</keyword>
<dbReference type="PRINTS" id="PR01686">
    <property type="entry name" value="EP450ICYP2D"/>
</dbReference>
<reference evidence="33 34" key="1">
    <citation type="journal article" date="2013" name="Proc. Natl. Acad. Sci. U.S.A.">
        <title>The king cobra genome reveals dynamic gene evolution and adaptation in the snake venom system.</title>
        <authorList>
            <person name="Vonk F.J."/>
            <person name="Casewell N.R."/>
            <person name="Henkel C.V."/>
            <person name="Heimberg A.M."/>
            <person name="Jansen H.J."/>
            <person name="McCleary R.J."/>
            <person name="Kerkkamp H.M."/>
            <person name="Vos R.A."/>
            <person name="Guerreiro I."/>
            <person name="Calvete J.J."/>
            <person name="Wuster W."/>
            <person name="Woods A.E."/>
            <person name="Logan J.M."/>
            <person name="Harrison R.A."/>
            <person name="Castoe T.A."/>
            <person name="de Koning A.P."/>
            <person name="Pollock D.D."/>
            <person name="Yandell M."/>
            <person name="Calderon D."/>
            <person name="Renjifo C."/>
            <person name="Currier R.B."/>
            <person name="Salgado D."/>
            <person name="Pla D."/>
            <person name="Sanz L."/>
            <person name="Hyder A.S."/>
            <person name="Ribeiro J.M."/>
            <person name="Arntzen J.W."/>
            <person name="van den Thillart G.E."/>
            <person name="Boetzer M."/>
            <person name="Pirovano W."/>
            <person name="Dirks R.P."/>
            <person name="Spaink H.P."/>
            <person name="Duboule D."/>
            <person name="McGlinn E."/>
            <person name="Kini R.M."/>
            <person name="Richardson M.K."/>
        </authorList>
    </citation>
    <scope>NUCLEOTIDE SEQUENCE</scope>
    <source>
        <tissue evidence="33">Blood</tissue>
    </source>
</reference>
<keyword evidence="10" id="KW-0276">Fatty acid metabolism</keyword>
<dbReference type="Pfam" id="PF02737">
    <property type="entry name" value="3HCDH_N"/>
    <property type="match status" value="1"/>
</dbReference>
<dbReference type="EMBL" id="AZIM01001363">
    <property type="protein sequence ID" value="ETE67196.1"/>
    <property type="molecule type" value="Genomic_DNA"/>
</dbReference>
<comment type="similarity">
    <text evidence="6">Belongs to the cytochrome P450 family.</text>
</comment>
<keyword evidence="17" id="KW-0503">Monooxygenase</keyword>
<sequence length="677" mass="76156">MYGTIFRMELGSRHVIVLSDFEAVRDALVTQAEVFSDRPSVPIVAILTEKKGNLTGRGVVFAPYNPVWKKQRKFSHSTLRHFGLGKHSLEPKIIEEFKYVKDEILKHGEEQFNPFPIIGNAVSNVICSMAFGRRFDYDDAEFKNMLNLMSRALEFSLNSQVLLINICPWLYYLPFGPFREFRQIVLDITAFLKNIIRQHRESLDVQNPRDFIDMYLLRSDEEKKINGESSFNEDYLFFIIGDIFIAGTDTTSNTLLWSLLYMSLHPQEQRKVQEEIELVIGCNRPPTLADKVHMPFTEATIMEVQRMTVVVPLSIPRMASESTELQGYLIPKGSVIIPNLWSVHRDPNKWENPNDFCPARFLDENGQLLKKETFIPFGIGPATPPPLPPPPRTGACFAMAFATRPFVRLASTAAAKKLVIKHVTVIGAGLMGSGIAQVAAATGHTVVLVDQSDEILNKSKKQIEDSLKKLSKKKFADKPEAGVEFVEKALKNITVNTDPVSVVHSTDLIVEAILEHLAPKIELFKTLDKFAAEHTIFASNTSSLSITALANATTRQDQFGGLHFFNPVPLMKLVEDTPGFVVNRLLLPYLMEAVRLFERGDASKEDIDVAMKLGAGYPMGPFELLDYVGLDTSKFIMDGWHSLEPENPLFAPSQLLNQLVEEKKLGKKTGEGFYKYK</sequence>
<evidence type="ECO:0000259" key="31">
    <source>
        <dbReference type="Pfam" id="PF00725"/>
    </source>
</evidence>
<keyword evidence="15" id="KW-0408">Iron</keyword>
<keyword evidence="21" id="KW-0379">Hydroxylation</keyword>
<dbReference type="InterPro" id="IPR036291">
    <property type="entry name" value="NAD(P)-bd_dom_sf"/>
</dbReference>